<evidence type="ECO:0000313" key="2">
    <source>
        <dbReference type="Proteomes" id="UP001610063"/>
    </source>
</evidence>
<dbReference type="RefSeq" id="WP_395417019.1">
    <property type="nucleotide sequence ID" value="NZ_JBIPKE010000015.1"/>
</dbReference>
<proteinExistence type="predicted"/>
<dbReference type="Proteomes" id="UP001610063">
    <property type="component" value="Unassembled WGS sequence"/>
</dbReference>
<comment type="caution">
    <text evidence="1">The sequence shown here is derived from an EMBL/GenBank/DDBJ whole genome shotgun (WGS) entry which is preliminary data.</text>
</comment>
<name>A0ABW7N794_9BACT</name>
<gene>
    <name evidence="1" type="ORF">ACHKAR_08410</name>
</gene>
<sequence length="167" mass="19187">MNEEITASILGIEATSGGCMFITDTNEWHRVYTKDPLIQSVVTNAFLSASQIKLEIKPGREIHRVMAFESQGQYSYSPSWFQYTLTRIATQYSPENGHRLEAFISGHDGIERQYNIQDRFLQKAIEAAFTLYAVTFPESENRIDISLKENEIIKIRIGYELTDHESK</sequence>
<dbReference type="EMBL" id="JBIPKE010000015">
    <property type="protein sequence ID" value="MFH6983456.1"/>
    <property type="molecule type" value="Genomic_DNA"/>
</dbReference>
<reference evidence="1 2" key="1">
    <citation type="journal article" date="2013" name="Int. J. Syst. Evol. Microbiol.">
        <title>Marinoscillum luteum sp. nov., isolated from marine sediment.</title>
        <authorList>
            <person name="Cha I.T."/>
            <person name="Park S.J."/>
            <person name="Kim S.J."/>
            <person name="Kim J.G."/>
            <person name="Jung M.Y."/>
            <person name="Shin K.S."/>
            <person name="Kwon K.K."/>
            <person name="Yang S.H."/>
            <person name="Seo Y.S."/>
            <person name="Rhee S.K."/>
        </authorList>
    </citation>
    <scope>NUCLEOTIDE SEQUENCE [LARGE SCALE GENOMIC DNA]</scope>
    <source>
        <strain evidence="1 2">KCTC 23939</strain>
    </source>
</reference>
<evidence type="ECO:0000313" key="1">
    <source>
        <dbReference type="EMBL" id="MFH6983456.1"/>
    </source>
</evidence>
<keyword evidence="2" id="KW-1185">Reference proteome</keyword>
<accession>A0ABW7N794</accession>
<organism evidence="1 2">
    <name type="scientific">Marinoscillum luteum</name>
    <dbReference type="NCBI Taxonomy" id="861051"/>
    <lineage>
        <taxon>Bacteria</taxon>
        <taxon>Pseudomonadati</taxon>
        <taxon>Bacteroidota</taxon>
        <taxon>Cytophagia</taxon>
        <taxon>Cytophagales</taxon>
        <taxon>Reichenbachiellaceae</taxon>
        <taxon>Marinoscillum</taxon>
    </lineage>
</organism>
<protein>
    <submittedName>
        <fullName evidence="1">Uncharacterized protein</fullName>
    </submittedName>
</protein>